<dbReference type="eggNOG" id="COG0464">
    <property type="taxonomic scope" value="Bacteria"/>
</dbReference>
<evidence type="ECO:0000259" key="1">
    <source>
        <dbReference type="SMART" id="SM00382"/>
    </source>
</evidence>
<proteinExistence type="predicted"/>
<dbReference type="SUPFAM" id="SSF52540">
    <property type="entry name" value="P-loop containing nucleoside triphosphate hydrolases"/>
    <property type="match status" value="1"/>
</dbReference>
<protein>
    <submittedName>
        <fullName evidence="2">AAA ATPase central domain protein</fullName>
    </submittedName>
</protein>
<dbReference type="SMART" id="SM00382">
    <property type="entry name" value="AAA"/>
    <property type="match status" value="1"/>
</dbReference>
<keyword evidence="3" id="KW-1185">Reference proteome</keyword>
<dbReference type="HOGENOM" id="CLU_000688_25_0_6"/>
<sequence>MASADQLKALLKSHIDGDDGHFYAVAMQVAAHEAKLGHGKLAEDLRSMIDAGKVHRSAVSIEKRPTPIIQPRGEMTTLLDASYPKARLAEIVLDITTEEHLQRIIKEQRHFAKIQAHGLSPRRKILLVGPPGTGKTLTASVLAGELGIPLFVVRLDALITKFMGETAAKLRQVFDSIASVRGVYFFDEFDAIGAQRGFVNDVGEIRRVLNSFLQMLERDESNSVIIAATNHPQALDYALFRRFDDVIEYGLPNRTQIIEVLKFKLSGFKIVKPVWASLAEIAEGLSHAELTRAVQDAIKDAVIHDRNTLTSADLKKMLRERQIMKQRKIFTPET</sequence>
<evidence type="ECO:0000313" key="2">
    <source>
        <dbReference type="EMBL" id="EGW23788.1"/>
    </source>
</evidence>
<dbReference type="InterPro" id="IPR003593">
    <property type="entry name" value="AAA+_ATPase"/>
</dbReference>
<dbReference type="InterPro" id="IPR050168">
    <property type="entry name" value="AAA_ATPase_domain"/>
</dbReference>
<gene>
    <name evidence="2" type="ORF">Mettu_2651</name>
</gene>
<dbReference type="CDD" id="cd19481">
    <property type="entry name" value="RecA-like_protease"/>
    <property type="match status" value="1"/>
</dbReference>
<dbReference type="GO" id="GO:0005524">
    <property type="term" value="F:ATP binding"/>
    <property type="evidence" value="ECO:0007669"/>
    <property type="project" value="InterPro"/>
</dbReference>
<reference evidence="2 3" key="1">
    <citation type="submission" date="2011-06" db="EMBL/GenBank/DDBJ databases">
        <title>Genomic sequence of Methylobacter tundripaludum SV96.</title>
        <authorList>
            <consortium name="US DOE Joint Genome Institute"/>
            <person name="Lucas S."/>
            <person name="Han J."/>
            <person name="Lapidus A."/>
            <person name="Cheng J.-F."/>
            <person name="Goodwin L."/>
            <person name="Pitluck S."/>
            <person name="Held B."/>
            <person name="Detter J.C."/>
            <person name="Han C."/>
            <person name="Tapia R."/>
            <person name="Land M."/>
            <person name="Hauser L."/>
            <person name="Kyrpides N."/>
            <person name="Ivanova N."/>
            <person name="Ovchinnikova G."/>
            <person name="Pagani I."/>
            <person name="Klotz M.G."/>
            <person name="Dispirito A.A."/>
            <person name="Murrell J.C."/>
            <person name="Dunfield P."/>
            <person name="Kalyuzhnaya M.G."/>
            <person name="Svenning M."/>
            <person name="Trotsenko Y.A."/>
            <person name="Stein L.Y."/>
            <person name="Woyke T."/>
        </authorList>
    </citation>
    <scope>NUCLEOTIDE SEQUENCE [LARGE SCALE GENOMIC DNA]</scope>
    <source>
        <strain evidence="3">ATCC BAA-1195 / DSM 17260 / SV96</strain>
    </source>
</reference>
<evidence type="ECO:0000313" key="3">
    <source>
        <dbReference type="Proteomes" id="UP000004664"/>
    </source>
</evidence>
<dbReference type="Gene3D" id="3.40.50.300">
    <property type="entry name" value="P-loop containing nucleotide triphosphate hydrolases"/>
    <property type="match status" value="1"/>
</dbReference>
<organism evidence="2 3">
    <name type="scientific">Methylobacter tundripaludum (strain ATCC BAA-1195 / DSM 17260 / SV96)</name>
    <dbReference type="NCBI Taxonomy" id="697282"/>
    <lineage>
        <taxon>Bacteria</taxon>
        <taxon>Pseudomonadati</taxon>
        <taxon>Pseudomonadota</taxon>
        <taxon>Gammaproteobacteria</taxon>
        <taxon>Methylococcales</taxon>
        <taxon>Methylococcaceae</taxon>
        <taxon>Methylobacter</taxon>
    </lineage>
</organism>
<name>G3IRU5_METTV</name>
<dbReference type="InterPro" id="IPR027417">
    <property type="entry name" value="P-loop_NTPase"/>
</dbReference>
<dbReference type="GO" id="GO:0016887">
    <property type="term" value="F:ATP hydrolysis activity"/>
    <property type="evidence" value="ECO:0007669"/>
    <property type="project" value="InterPro"/>
</dbReference>
<dbReference type="RefSeq" id="WP_006892094.1">
    <property type="nucleotide sequence ID" value="NZ_JH109152.1"/>
</dbReference>
<dbReference type="PANTHER" id="PTHR23077:SF198">
    <property type="entry name" value="ATP-DEPENDENT ZINC METALLOPROTEASE FTSH"/>
    <property type="match status" value="1"/>
</dbReference>
<dbReference type="EMBL" id="JH109152">
    <property type="protein sequence ID" value="EGW23788.1"/>
    <property type="molecule type" value="Genomic_DNA"/>
</dbReference>
<dbReference type="OrthoDB" id="9809379at2"/>
<dbReference type="AlphaFoldDB" id="G3IRU5"/>
<accession>G3IRU5</accession>
<dbReference type="Pfam" id="PF00004">
    <property type="entry name" value="AAA"/>
    <property type="match status" value="1"/>
</dbReference>
<dbReference type="InterPro" id="IPR003959">
    <property type="entry name" value="ATPase_AAA_core"/>
</dbReference>
<feature type="domain" description="AAA+ ATPase" evidence="1">
    <location>
        <begin position="121"/>
        <end position="253"/>
    </location>
</feature>
<dbReference type="STRING" id="697282.Mettu_2651"/>
<dbReference type="Proteomes" id="UP000004664">
    <property type="component" value="Unassembled WGS sequence"/>
</dbReference>
<dbReference type="PANTHER" id="PTHR23077">
    <property type="entry name" value="AAA-FAMILY ATPASE"/>
    <property type="match status" value="1"/>
</dbReference>